<evidence type="ECO:0000313" key="8">
    <source>
        <dbReference type="EMBL" id="HHR95883.1"/>
    </source>
</evidence>
<evidence type="ECO:0000256" key="3">
    <source>
        <dbReference type="ARBA" id="ARBA00022679"/>
    </source>
</evidence>
<dbReference type="GO" id="GO:0004659">
    <property type="term" value="F:prenyltransferase activity"/>
    <property type="evidence" value="ECO:0007669"/>
    <property type="project" value="InterPro"/>
</dbReference>
<dbReference type="PANTHER" id="PTHR12001">
    <property type="entry name" value="GERANYLGERANYL PYROPHOSPHATE SYNTHASE"/>
    <property type="match status" value="1"/>
</dbReference>
<name>A0A7C5TJ38_9CREN</name>
<dbReference type="SUPFAM" id="SSF48576">
    <property type="entry name" value="Terpenoid synthases"/>
    <property type="match status" value="1"/>
</dbReference>
<dbReference type="InterPro" id="IPR033749">
    <property type="entry name" value="Polyprenyl_synt_CS"/>
</dbReference>
<proteinExistence type="inferred from homology"/>
<keyword evidence="3 6" id="KW-0808">Transferase</keyword>
<dbReference type="GO" id="GO:0008299">
    <property type="term" value="P:isoprenoid biosynthetic process"/>
    <property type="evidence" value="ECO:0007669"/>
    <property type="project" value="InterPro"/>
</dbReference>
<keyword evidence="5" id="KW-0460">Magnesium</keyword>
<dbReference type="SFLD" id="SFLDG01017">
    <property type="entry name" value="Polyprenyl_Transferase_Like"/>
    <property type="match status" value="1"/>
</dbReference>
<dbReference type="PROSITE" id="PS00723">
    <property type="entry name" value="POLYPRENYL_SYNTHASE_1"/>
    <property type="match status" value="1"/>
</dbReference>
<dbReference type="Gene3D" id="1.10.600.10">
    <property type="entry name" value="Farnesyl Diphosphate Synthase"/>
    <property type="match status" value="1"/>
</dbReference>
<dbReference type="InterPro" id="IPR000092">
    <property type="entry name" value="Polyprenyl_synt"/>
</dbReference>
<evidence type="ECO:0000256" key="6">
    <source>
        <dbReference type="RuleBase" id="RU004466"/>
    </source>
</evidence>
<reference evidence="7" key="1">
    <citation type="journal article" date="2020" name="mSystems">
        <title>Genome- and Community-Level Interaction Insights into Carbon Utilization and Element Cycling Functions of Hydrothermarchaeota in Hydrothermal Sediment.</title>
        <authorList>
            <person name="Zhou Z."/>
            <person name="Liu Y."/>
            <person name="Xu W."/>
            <person name="Pan J."/>
            <person name="Luo Z.H."/>
            <person name="Li M."/>
        </authorList>
    </citation>
    <scope>NUCLEOTIDE SEQUENCE [LARGE SCALE GENOMIC DNA]</scope>
    <source>
        <strain evidence="8">SpSt-1</strain>
        <strain evidence="7">SpSt-1121</strain>
    </source>
</reference>
<dbReference type="CDD" id="cd00685">
    <property type="entry name" value="Trans_IPPS_HT"/>
    <property type="match status" value="1"/>
</dbReference>
<evidence type="ECO:0000256" key="1">
    <source>
        <dbReference type="ARBA" id="ARBA00001946"/>
    </source>
</evidence>
<dbReference type="AlphaFoldDB" id="A0A7C5TJ38"/>
<protein>
    <submittedName>
        <fullName evidence="7">Polyprenyl synthetase family protein</fullName>
    </submittedName>
</protein>
<dbReference type="PANTHER" id="PTHR12001:SF85">
    <property type="entry name" value="SHORT CHAIN ISOPRENYL DIPHOSPHATE SYNTHASE"/>
    <property type="match status" value="1"/>
</dbReference>
<dbReference type="InterPro" id="IPR008949">
    <property type="entry name" value="Isoprenoid_synthase_dom_sf"/>
</dbReference>
<gene>
    <name evidence="8" type="ORF">ENL47_03460</name>
    <name evidence="7" type="ORF">ENM84_06805</name>
</gene>
<evidence type="ECO:0000256" key="5">
    <source>
        <dbReference type="ARBA" id="ARBA00022842"/>
    </source>
</evidence>
<evidence type="ECO:0000313" key="7">
    <source>
        <dbReference type="EMBL" id="HHP82356.1"/>
    </source>
</evidence>
<comment type="caution">
    <text evidence="7">The sequence shown here is derived from an EMBL/GenBank/DDBJ whole genome shotgun (WGS) entry which is preliminary data.</text>
</comment>
<dbReference type="EMBL" id="DRUB01000061">
    <property type="protein sequence ID" value="HHR95883.1"/>
    <property type="molecule type" value="Genomic_DNA"/>
</dbReference>
<evidence type="ECO:0000256" key="4">
    <source>
        <dbReference type="ARBA" id="ARBA00022723"/>
    </source>
</evidence>
<comment type="similarity">
    <text evidence="2 6">Belongs to the FPP/GGPP synthase family.</text>
</comment>
<dbReference type="Pfam" id="PF00348">
    <property type="entry name" value="polyprenyl_synt"/>
    <property type="match status" value="1"/>
</dbReference>
<organism evidence="7">
    <name type="scientific">Ignisphaera aggregans</name>
    <dbReference type="NCBI Taxonomy" id="334771"/>
    <lineage>
        <taxon>Archaea</taxon>
        <taxon>Thermoproteota</taxon>
        <taxon>Thermoprotei</taxon>
        <taxon>Desulfurococcales</taxon>
        <taxon>Desulfurococcaceae</taxon>
        <taxon>Ignisphaera</taxon>
    </lineage>
</organism>
<comment type="cofactor">
    <cofactor evidence="1">
        <name>Mg(2+)</name>
        <dbReference type="ChEBI" id="CHEBI:18420"/>
    </cofactor>
</comment>
<accession>A0A7C5TJ38</accession>
<dbReference type="EMBL" id="DRZI01000289">
    <property type="protein sequence ID" value="HHP82356.1"/>
    <property type="molecule type" value="Genomic_DNA"/>
</dbReference>
<dbReference type="SFLD" id="SFLDS00005">
    <property type="entry name" value="Isoprenoid_Synthase_Type_I"/>
    <property type="match status" value="1"/>
</dbReference>
<keyword evidence="4" id="KW-0479">Metal-binding</keyword>
<sequence length="331" mass="36736">MKFLAYANKISKKVEDFIYEVIKGEPKPLYDSALHYIKAGGKRVRPMITVLSARISGGSEEIAIPGAAAVEVLHTFTLVHDDIIDRDEFRRGVPTVHKVWGTEMAIVSGDLLFAYAYRCLVKSLDYGVTVDRIVKAIDMLTDAAITVAEGQALDMLLPVVDKVDVNKYIEMVEKKTAALFASSASIGAVLAGGNEDVIRRLRESMINAGIAFQIRDDILGLLGDEKILGKPVFSDIREGKMTILVIYALNQVDEKKSKRLRDVLGNRNADLSELREAAEIIKLSGAIEYAENLAEEYAKKAIEISKTLESEDVEALEMFKEVVEFMVKRNY</sequence>
<dbReference type="GO" id="GO:0046872">
    <property type="term" value="F:metal ion binding"/>
    <property type="evidence" value="ECO:0007669"/>
    <property type="project" value="UniProtKB-KW"/>
</dbReference>
<evidence type="ECO:0000256" key="2">
    <source>
        <dbReference type="ARBA" id="ARBA00006706"/>
    </source>
</evidence>